<name>C1LFY6_SCHJA</name>
<accession>C1LFY6</accession>
<evidence type="ECO:0000313" key="1">
    <source>
        <dbReference type="EMBL" id="CAX73614.1"/>
    </source>
</evidence>
<protein>
    <submittedName>
        <fullName evidence="1">Uncharacterized protein</fullName>
    </submittedName>
</protein>
<dbReference type="AlphaFoldDB" id="C1LFY6"/>
<dbReference type="EMBL" id="FN317885">
    <property type="protein sequence ID" value="CAX73614.1"/>
    <property type="molecule type" value="mRNA"/>
</dbReference>
<reference evidence="1" key="2">
    <citation type="submission" date="2009-03" db="EMBL/GenBank/DDBJ databases">
        <authorList>
            <person name="Gang L."/>
        </authorList>
    </citation>
    <scope>NUCLEOTIDE SEQUENCE</scope>
    <source>
        <strain evidence="1">Anhui</strain>
    </source>
</reference>
<organism evidence="1">
    <name type="scientific">Schistosoma japonicum</name>
    <name type="common">Blood fluke</name>
    <dbReference type="NCBI Taxonomy" id="6182"/>
    <lineage>
        <taxon>Eukaryota</taxon>
        <taxon>Metazoa</taxon>
        <taxon>Spiralia</taxon>
        <taxon>Lophotrochozoa</taxon>
        <taxon>Platyhelminthes</taxon>
        <taxon>Trematoda</taxon>
        <taxon>Digenea</taxon>
        <taxon>Strigeidida</taxon>
        <taxon>Schistosomatoidea</taxon>
        <taxon>Schistosomatidae</taxon>
        <taxon>Schistosoma</taxon>
    </lineage>
</organism>
<reference evidence="1" key="1">
    <citation type="journal article" date="2009" name="Nature">
        <title>The Schistosoma japonicum genome reveals features of host-parasite interplay.</title>
        <authorList>
            <person name="Liu F."/>
            <person name="Zhou Y."/>
            <person name="Wang Z.Q."/>
            <person name="Lu G."/>
            <person name="Zheng H."/>
            <person name="Brindley P.J."/>
            <person name="McManus D.P."/>
            <person name="Blair D."/>
            <person name="Zhang Q.H."/>
            <person name="Zhong Y."/>
            <person name="Wang S."/>
            <person name="Han Z.G."/>
            <person name="Chen Z."/>
        </authorList>
    </citation>
    <scope>NUCLEOTIDE SEQUENCE</scope>
    <source>
        <strain evidence="1">Anhui</strain>
    </source>
</reference>
<proteinExistence type="evidence at transcript level"/>
<sequence length="128" mass="15102">MDVRIKYPFKHFQKEGIAPKPMKRKIERTNDHLTDVDDDTTMISDGDALIISSNNHSHVNYTKQQRIVKRNPIIKRDPNENKRIVEKHCYGIQPGISQTEITTELIRYAQLINRIKQTNPQLFLRKHQ</sequence>